<evidence type="ECO:0000313" key="3">
    <source>
        <dbReference type="Proteomes" id="UP000295238"/>
    </source>
</evidence>
<dbReference type="PANTHER" id="PTHR34310">
    <property type="entry name" value="DUF427 DOMAIN PROTEIN (AFU_ORTHOLOGUE AFUA_3G02220)"/>
    <property type="match status" value="1"/>
</dbReference>
<feature type="domain" description="DUF427" evidence="1">
    <location>
        <begin position="23"/>
        <end position="108"/>
    </location>
</feature>
<reference evidence="2 3" key="1">
    <citation type="submission" date="2019-03" db="EMBL/GenBank/DDBJ databases">
        <title>Rhizobium sp. nov., an bacterium isolated from biocrust in Mu Us Desert.</title>
        <authorList>
            <person name="Lixiong L."/>
        </authorList>
    </citation>
    <scope>NUCLEOTIDE SEQUENCE [LARGE SCALE GENOMIC DNA]</scope>
    <source>
        <strain evidence="2 3">SPY-1</strain>
    </source>
</reference>
<sequence>MSLSYRSSEVPAVLIEPTHRRIRLKVGERTIADTTGAIVIYENGGHPVYYLPKGDFVAGVLSPAAKGEASPLLGERHVFDVAEVGASRAWSFDGSTIGRDELAGFVTVDWSAVRWFEEDEEIFRHARNVYKRIDTITSSRLVEVFVSGQLVARSNRAVFLFETGLIPRYYFPAEDILAGRLVESDLTTYCPYKGTASYYHFELDGHRHDNIVWYYPEPLDESLKVRGLISFYNEKVDEIRVSAEASS</sequence>
<dbReference type="Proteomes" id="UP000295238">
    <property type="component" value="Unassembled WGS sequence"/>
</dbReference>
<comment type="caution">
    <text evidence="2">The sequence shown here is derived from an EMBL/GenBank/DDBJ whole genome shotgun (WGS) entry which is preliminary data.</text>
</comment>
<proteinExistence type="predicted"/>
<keyword evidence="3" id="KW-1185">Reference proteome</keyword>
<dbReference type="EMBL" id="SMTL01000005">
    <property type="protein sequence ID" value="TDK32142.1"/>
    <property type="molecule type" value="Genomic_DNA"/>
</dbReference>
<organism evidence="2 3">
    <name type="scientific">Rhizobium deserti</name>
    <dbReference type="NCBI Taxonomy" id="2547961"/>
    <lineage>
        <taxon>Bacteria</taxon>
        <taxon>Pseudomonadati</taxon>
        <taxon>Pseudomonadota</taxon>
        <taxon>Alphaproteobacteria</taxon>
        <taxon>Hyphomicrobiales</taxon>
        <taxon>Rhizobiaceae</taxon>
        <taxon>Rhizobium/Agrobacterium group</taxon>
        <taxon>Rhizobium</taxon>
    </lineage>
</organism>
<name>A0A4V3ANQ9_9HYPH</name>
<dbReference type="OrthoDB" id="9815163at2"/>
<dbReference type="AlphaFoldDB" id="A0A4V3ANQ9"/>
<evidence type="ECO:0000259" key="1">
    <source>
        <dbReference type="Pfam" id="PF04248"/>
    </source>
</evidence>
<dbReference type="Pfam" id="PF04248">
    <property type="entry name" value="NTP_transf_9"/>
    <property type="match status" value="2"/>
</dbReference>
<protein>
    <submittedName>
        <fullName evidence="2">DUF427 domain-containing protein</fullName>
    </submittedName>
</protein>
<dbReference type="PANTHER" id="PTHR34310:SF9">
    <property type="entry name" value="BLR5716 PROTEIN"/>
    <property type="match status" value="1"/>
</dbReference>
<evidence type="ECO:0000313" key="2">
    <source>
        <dbReference type="EMBL" id="TDK32142.1"/>
    </source>
</evidence>
<feature type="domain" description="DUF427" evidence="1">
    <location>
        <begin position="142"/>
        <end position="234"/>
    </location>
</feature>
<dbReference type="Gene3D" id="2.170.150.40">
    <property type="entry name" value="Domain of unknown function (DUF427)"/>
    <property type="match status" value="2"/>
</dbReference>
<dbReference type="InterPro" id="IPR038694">
    <property type="entry name" value="DUF427_sf"/>
</dbReference>
<gene>
    <name evidence="2" type="ORF">E2F50_17540</name>
</gene>
<dbReference type="RefSeq" id="WP_133317482.1">
    <property type="nucleotide sequence ID" value="NZ_SMTL01000005.1"/>
</dbReference>
<dbReference type="InterPro" id="IPR007361">
    <property type="entry name" value="DUF427"/>
</dbReference>
<accession>A0A4V3ANQ9</accession>